<dbReference type="AlphaFoldDB" id="A0A251SA76"/>
<reference evidence="2" key="2">
    <citation type="submission" date="2017-02" db="EMBL/GenBank/DDBJ databases">
        <title>Sunflower complete genome.</title>
        <authorList>
            <person name="Langlade N."/>
            <person name="Munos S."/>
        </authorList>
    </citation>
    <scope>NUCLEOTIDE SEQUENCE [LARGE SCALE GENOMIC DNA]</scope>
    <source>
        <tissue evidence="2">Leaves</tissue>
    </source>
</reference>
<name>A0A251SA76_HELAN</name>
<dbReference type="Gramene" id="mRNA:HanXRQr2_Chr15g0708111">
    <property type="protein sequence ID" value="mRNA:HanXRQr2_Chr15g0708111"/>
    <property type="gene ID" value="HanXRQr2_Chr15g0708111"/>
</dbReference>
<protein>
    <submittedName>
        <fullName evidence="2">Uncharacterized protein</fullName>
    </submittedName>
</protein>
<gene>
    <name evidence="2" type="ORF">HannXRQ_Chr15g0486691</name>
    <name evidence="1" type="ORF">HanXRQr2_Chr15g0708111</name>
</gene>
<keyword evidence="3" id="KW-1185">Reference proteome</keyword>
<reference evidence="1" key="3">
    <citation type="submission" date="2020-06" db="EMBL/GenBank/DDBJ databases">
        <title>Helianthus annuus Genome sequencing and assembly Release 2.</title>
        <authorList>
            <person name="Gouzy J."/>
            <person name="Langlade N."/>
            <person name="Munos S."/>
        </authorList>
    </citation>
    <scope>NUCLEOTIDE SEQUENCE</scope>
    <source>
        <tissue evidence="1">Leaves</tissue>
    </source>
</reference>
<dbReference type="EMBL" id="MNCJ02000330">
    <property type="protein sequence ID" value="KAF5765817.1"/>
    <property type="molecule type" value="Genomic_DNA"/>
</dbReference>
<accession>A0A251SA76</accession>
<evidence type="ECO:0000313" key="3">
    <source>
        <dbReference type="Proteomes" id="UP000215914"/>
    </source>
</evidence>
<reference evidence="1 3" key="1">
    <citation type="journal article" date="2017" name="Nature">
        <title>The sunflower genome provides insights into oil metabolism, flowering and Asterid evolution.</title>
        <authorList>
            <person name="Badouin H."/>
            <person name="Gouzy J."/>
            <person name="Grassa C.J."/>
            <person name="Murat F."/>
            <person name="Staton S.E."/>
            <person name="Cottret L."/>
            <person name="Lelandais-Briere C."/>
            <person name="Owens G.L."/>
            <person name="Carrere S."/>
            <person name="Mayjonade B."/>
            <person name="Legrand L."/>
            <person name="Gill N."/>
            <person name="Kane N.C."/>
            <person name="Bowers J.E."/>
            <person name="Hubner S."/>
            <person name="Bellec A."/>
            <person name="Berard A."/>
            <person name="Berges H."/>
            <person name="Blanchet N."/>
            <person name="Boniface M.C."/>
            <person name="Brunel D."/>
            <person name="Catrice O."/>
            <person name="Chaidir N."/>
            <person name="Claudel C."/>
            <person name="Donnadieu C."/>
            <person name="Faraut T."/>
            <person name="Fievet G."/>
            <person name="Helmstetter N."/>
            <person name="King M."/>
            <person name="Knapp S.J."/>
            <person name="Lai Z."/>
            <person name="Le Paslier M.C."/>
            <person name="Lippi Y."/>
            <person name="Lorenzon L."/>
            <person name="Mandel J.R."/>
            <person name="Marage G."/>
            <person name="Marchand G."/>
            <person name="Marquand E."/>
            <person name="Bret-Mestries E."/>
            <person name="Morien E."/>
            <person name="Nambeesan S."/>
            <person name="Nguyen T."/>
            <person name="Pegot-Espagnet P."/>
            <person name="Pouilly N."/>
            <person name="Raftis F."/>
            <person name="Sallet E."/>
            <person name="Schiex T."/>
            <person name="Thomas J."/>
            <person name="Vandecasteele C."/>
            <person name="Vares D."/>
            <person name="Vear F."/>
            <person name="Vautrin S."/>
            <person name="Crespi M."/>
            <person name="Mangin B."/>
            <person name="Burke J.M."/>
            <person name="Salse J."/>
            <person name="Munos S."/>
            <person name="Vincourt P."/>
            <person name="Rieseberg L.H."/>
            <person name="Langlade N.B."/>
        </authorList>
    </citation>
    <scope>NUCLEOTIDE SEQUENCE [LARGE SCALE GENOMIC DNA]</scope>
    <source>
        <strain evidence="3">cv. SF193</strain>
        <tissue evidence="1">Leaves</tissue>
    </source>
</reference>
<dbReference type="EMBL" id="CM007904">
    <property type="protein sequence ID" value="OTF95767.1"/>
    <property type="molecule type" value="Genomic_DNA"/>
</dbReference>
<dbReference type="InParanoid" id="A0A251SA76"/>
<evidence type="ECO:0000313" key="1">
    <source>
        <dbReference type="EMBL" id="KAF5765817.1"/>
    </source>
</evidence>
<organism evidence="2 3">
    <name type="scientific">Helianthus annuus</name>
    <name type="common">Common sunflower</name>
    <dbReference type="NCBI Taxonomy" id="4232"/>
    <lineage>
        <taxon>Eukaryota</taxon>
        <taxon>Viridiplantae</taxon>
        <taxon>Streptophyta</taxon>
        <taxon>Embryophyta</taxon>
        <taxon>Tracheophyta</taxon>
        <taxon>Spermatophyta</taxon>
        <taxon>Magnoliopsida</taxon>
        <taxon>eudicotyledons</taxon>
        <taxon>Gunneridae</taxon>
        <taxon>Pentapetalae</taxon>
        <taxon>asterids</taxon>
        <taxon>campanulids</taxon>
        <taxon>Asterales</taxon>
        <taxon>Asteraceae</taxon>
        <taxon>Asteroideae</taxon>
        <taxon>Heliantheae alliance</taxon>
        <taxon>Heliantheae</taxon>
        <taxon>Helianthus</taxon>
    </lineage>
</organism>
<evidence type="ECO:0000313" key="2">
    <source>
        <dbReference type="EMBL" id="OTF95767.1"/>
    </source>
</evidence>
<dbReference type="Proteomes" id="UP000215914">
    <property type="component" value="Chromosome 15"/>
</dbReference>
<proteinExistence type="predicted"/>
<sequence>MANDGVNKIDGGGRAISLADPQISKIRDVKVKMRCGHVHLHHRWSAYPFCICFFSHHQRQMKHLSLMTELASYIQGPT</sequence>